<dbReference type="OrthoDB" id="4898101at2759"/>
<evidence type="ECO:0000259" key="2">
    <source>
        <dbReference type="PROSITE" id="PS50048"/>
    </source>
</evidence>
<gene>
    <name evidence="3" type="ORF">M441DRAFT_199000</name>
</gene>
<sequence length="434" mass="48435">MPNTRAKSCDNCRVAKSRCSLSSPCSRCAKRCLQCHYPHSLIRNSGNQQRRKDFRPILPVTTAPIAIQKIVNNGHFRSDNSVSIAEISDAVATEPGNYFAGPDTNLGETTFDVMPTLADTSAKMPDLAIYKSDSFSSFDVSAASTFPHGITPSLDNQGDSDNSSISQYFINPLSTSDPISLPFPMSSFGLSTASCPMPASISFNSTDFLMTTMDSVDTPGKPPLSMRERSFQQGSLTAKMILSQLVDYTRRIAEGRNLPPFIHPPCFLSQNDECPSEAPHSCLPESLAICRNLIQIFYSRTSESGPFIWRQIYTHLREMRAEYENYDTENMLHALQAAFIYGLLCSQCTESVPDEDIDWLISTTEIFARRLYSISSYDRGLDYASLSRSKWVFVESQRRSNSFEGEMPGVCPSAFALYPRTLAAYIRQRLEEKI</sequence>
<reference evidence="3 4" key="1">
    <citation type="submission" date="2016-07" db="EMBL/GenBank/DDBJ databases">
        <title>Multiple horizontal gene transfer events from other fungi enriched the ability of initially mycotrophic Trichoderma (Ascomycota) to feed on dead plant biomass.</title>
        <authorList>
            <consortium name="DOE Joint Genome Institute"/>
            <person name="Aerts A."/>
            <person name="Atanasova L."/>
            <person name="Chenthamara K."/>
            <person name="Zhang J."/>
            <person name="Grujic M."/>
            <person name="Henrissat B."/>
            <person name="Kuo A."/>
            <person name="Salamov A."/>
            <person name="Lipzen A."/>
            <person name="Labutti K."/>
            <person name="Barry K."/>
            <person name="Miao Y."/>
            <person name="Rahimi M.J."/>
            <person name="Shen Q."/>
            <person name="Grigoriev I.V."/>
            <person name="Kubicek C.P."/>
            <person name="Druzhinina I.S."/>
        </authorList>
    </citation>
    <scope>NUCLEOTIDE SEQUENCE [LARGE SCALE GENOMIC DNA]</scope>
    <source>
        <strain evidence="3 4">CBS 433.97</strain>
    </source>
</reference>
<dbReference type="AlphaFoldDB" id="A0A2T3YZT2"/>
<dbReference type="Pfam" id="PF00172">
    <property type="entry name" value="Zn_clus"/>
    <property type="match status" value="1"/>
</dbReference>
<evidence type="ECO:0000313" key="4">
    <source>
        <dbReference type="Proteomes" id="UP000240493"/>
    </source>
</evidence>
<dbReference type="EMBL" id="KZ679266">
    <property type="protein sequence ID" value="PTB38068.1"/>
    <property type="molecule type" value="Genomic_DNA"/>
</dbReference>
<dbReference type="InterPro" id="IPR001138">
    <property type="entry name" value="Zn2Cys6_DnaBD"/>
</dbReference>
<feature type="domain" description="Zn(2)-C6 fungal-type" evidence="2">
    <location>
        <begin position="8"/>
        <end position="37"/>
    </location>
</feature>
<dbReference type="PROSITE" id="PS50048">
    <property type="entry name" value="ZN2_CY6_FUNGAL_2"/>
    <property type="match status" value="1"/>
</dbReference>
<dbReference type="Proteomes" id="UP000240493">
    <property type="component" value="Unassembled WGS sequence"/>
</dbReference>
<dbReference type="CDD" id="cd00067">
    <property type="entry name" value="GAL4"/>
    <property type="match status" value="1"/>
</dbReference>
<accession>A0A2T3YZT2</accession>
<dbReference type="SMART" id="SM00066">
    <property type="entry name" value="GAL4"/>
    <property type="match status" value="1"/>
</dbReference>
<dbReference type="PROSITE" id="PS00463">
    <property type="entry name" value="ZN2_CY6_FUNGAL_1"/>
    <property type="match status" value="1"/>
</dbReference>
<dbReference type="Gene3D" id="4.10.240.10">
    <property type="entry name" value="Zn(2)-C6 fungal-type DNA-binding domain"/>
    <property type="match status" value="1"/>
</dbReference>
<dbReference type="InterPro" id="IPR036864">
    <property type="entry name" value="Zn2-C6_fun-type_DNA-bd_sf"/>
</dbReference>
<dbReference type="SUPFAM" id="SSF57701">
    <property type="entry name" value="Zn2/Cys6 DNA-binding domain"/>
    <property type="match status" value="1"/>
</dbReference>
<name>A0A2T3YZT2_TRIA4</name>
<evidence type="ECO:0000256" key="1">
    <source>
        <dbReference type="ARBA" id="ARBA00023242"/>
    </source>
</evidence>
<evidence type="ECO:0000313" key="3">
    <source>
        <dbReference type="EMBL" id="PTB38068.1"/>
    </source>
</evidence>
<keyword evidence="4" id="KW-1185">Reference proteome</keyword>
<organism evidence="3 4">
    <name type="scientific">Trichoderma asperellum (strain ATCC 204424 / CBS 433.97 / NBRC 101777)</name>
    <dbReference type="NCBI Taxonomy" id="1042311"/>
    <lineage>
        <taxon>Eukaryota</taxon>
        <taxon>Fungi</taxon>
        <taxon>Dikarya</taxon>
        <taxon>Ascomycota</taxon>
        <taxon>Pezizomycotina</taxon>
        <taxon>Sordariomycetes</taxon>
        <taxon>Hypocreomycetidae</taxon>
        <taxon>Hypocreales</taxon>
        <taxon>Hypocreaceae</taxon>
        <taxon>Trichoderma</taxon>
    </lineage>
</organism>
<dbReference type="GO" id="GO:0008270">
    <property type="term" value="F:zinc ion binding"/>
    <property type="evidence" value="ECO:0007669"/>
    <property type="project" value="InterPro"/>
</dbReference>
<proteinExistence type="predicted"/>
<dbReference type="GO" id="GO:0000981">
    <property type="term" value="F:DNA-binding transcription factor activity, RNA polymerase II-specific"/>
    <property type="evidence" value="ECO:0007669"/>
    <property type="project" value="InterPro"/>
</dbReference>
<protein>
    <recommendedName>
        <fullName evidence="2">Zn(2)-C6 fungal-type domain-containing protein</fullName>
    </recommendedName>
</protein>
<keyword evidence="1" id="KW-0539">Nucleus</keyword>